<comment type="caution">
    <text evidence="1">The sequence shown here is derived from an EMBL/GenBank/DDBJ whole genome shotgun (WGS) entry which is preliminary data.</text>
</comment>
<dbReference type="InterPro" id="IPR032675">
    <property type="entry name" value="LRR_dom_sf"/>
</dbReference>
<gene>
    <name evidence="1" type="ORF">C1645_818500</name>
</gene>
<sequence>MSKLNNDILYYMFQELNEVDENSLFTCLLVNKLWCKLIIPILWRCPMKHWFYKIKRKKLLFKTIILHLSENSRKLLKNNHINIKKQKLSFNYISYCKYIGMYKIFPYVFNSKSRLNDSQIMLLRQEIYKLFISECSNIKYLDSPELCFPLYQFPGANLCLTSLCELDCRTDHDPSILEGLAQICRSIEKIHIILAGGINHGLMCNYGLIKLIEMQKQIKYIKLMDYLNTTECRCESFSQALEKQAHSILYLNLQMMSFSHFIFSSFINLEALILFNKYEKLDDEKHPVVTTYPKLQILELHQIPLNMATKIIQNTDGNLWKIKIRTSNFYYSREYIQSIHKYCPYVKYASVFINNQNLDELENLLINCQHLEAIDIIKMDGYFDIVKFLNLLIKFAPTILYKIHISLKIFTINSLNLLAENWKGRKTLHLYDHDSNWFEEIEKYKFEGVVGHNNCVDFWNVDNYSAIQWNC</sequence>
<proteinExistence type="predicted"/>
<organism evidence="1 2">
    <name type="scientific">Glomus cerebriforme</name>
    <dbReference type="NCBI Taxonomy" id="658196"/>
    <lineage>
        <taxon>Eukaryota</taxon>
        <taxon>Fungi</taxon>
        <taxon>Fungi incertae sedis</taxon>
        <taxon>Mucoromycota</taxon>
        <taxon>Glomeromycotina</taxon>
        <taxon>Glomeromycetes</taxon>
        <taxon>Glomerales</taxon>
        <taxon>Glomeraceae</taxon>
        <taxon>Glomus</taxon>
    </lineage>
</organism>
<reference evidence="1 2" key="1">
    <citation type="submission" date="2018-06" db="EMBL/GenBank/DDBJ databases">
        <title>Comparative genomics reveals the genomic features of Rhizophagus irregularis, R. cerebriforme, R. diaphanum and Gigaspora rosea, and their symbiotic lifestyle signature.</title>
        <authorList>
            <person name="Morin E."/>
            <person name="San Clemente H."/>
            <person name="Chen E.C.H."/>
            <person name="De La Providencia I."/>
            <person name="Hainaut M."/>
            <person name="Kuo A."/>
            <person name="Kohler A."/>
            <person name="Murat C."/>
            <person name="Tang N."/>
            <person name="Roy S."/>
            <person name="Loubradou J."/>
            <person name="Henrissat B."/>
            <person name="Grigoriev I.V."/>
            <person name="Corradi N."/>
            <person name="Roux C."/>
            <person name="Martin F.M."/>
        </authorList>
    </citation>
    <scope>NUCLEOTIDE SEQUENCE [LARGE SCALE GENOMIC DNA]</scope>
    <source>
        <strain evidence="1 2">DAOM 227022</strain>
    </source>
</reference>
<protein>
    <recommendedName>
        <fullName evidence="3">F-box domain-containing protein</fullName>
    </recommendedName>
</protein>
<keyword evidence="2" id="KW-1185">Reference proteome</keyword>
<name>A0A397T787_9GLOM</name>
<dbReference type="SUPFAM" id="SSF52047">
    <property type="entry name" value="RNI-like"/>
    <property type="match status" value="1"/>
</dbReference>
<accession>A0A397T787</accession>
<dbReference type="Proteomes" id="UP000265703">
    <property type="component" value="Unassembled WGS sequence"/>
</dbReference>
<dbReference type="AlphaFoldDB" id="A0A397T787"/>
<evidence type="ECO:0000313" key="1">
    <source>
        <dbReference type="EMBL" id="RIA94118.1"/>
    </source>
</evidence>
<dbReference type="EMBL" id="QKYT01000089">
    <property type="protein sequence ID" value="RIA94118.1"/>
    <property type="molecule type" value="Genomic_DNA"/>
</dbReference>
<evidence type="ECO:0008006" key="3">
    <source>
        <dbReference type="Google" id="ProtNLM"/>
    </source>
</evidence>
<dbReference type="Gene3D" id="3.80.10.10">
    <property type="entry name" value="Ribonuclease Inhibitor"/>
    <property type="match status" value="1"/>
</dbReference>
<evidence type="ECO:0000313" key="2">
    <source>
        <dbReference type="Proteomes" id="UP000265703"/>
    </source>
</evidence>